<reference evidence="1 2" key="1">
    <citation type="submission" date="2018-11" db="EMBL/GenBank/DDBJ databases">
        <title>Genome sequence and assembly of Colletotrichum sidae.</title>
        <authorList>
            <person name="Gan P."/>
            <person name="Shirasu K."/>
        </authorList>
    </citation>
    <scope>NUCLEOTIDE SEQUENCE [LARGE SCALE GENOMIC DNA]</scope>
    <source>
        <strain evidence="1 2">CBS 518.97</strain>
    </source>
</reference>
<name>A0A4V3I281_9PEZI</name>
<dbReference type="AlphaFoldDB" id="A0A4V3I281"/>
<organism evidence="1 2">
    <name type="scientific">Colletotrichum sidae</name>
    <dbReference type="NCBI Taxonomy" id="1347389"/>
    <lineage>
        <taxon>Eukaryota</taxon>
        <taxon>Fungi</taxon>
        <taxon>Dikarya</taxon>
        <taxon>Ascomycota</taxon>
        <taxon>Pezizomycotina</taxon>
        <taxon>Sordariomycetes</taxon>
        <taxon>Hypocreomycetidae</taxon>
        <taxon>Glomerellales</taxon>
        <taxon>Glomerellaceae</taxon>
        <taxon>Colletotrichum</taxon>
        <taxon>Colletotrichum orbiculare species complex</taxon>
    </lineage>
</organism>
<protein>
    <submittedName>
        <fullName evidence="1">Uncharacterized protein</fullName>
    </submittedName>
</protein>
<accession>A0A4V3I281</accession>
<evidence type="ECO:0000313" key="2">
    <source>
        <dbReference type="Proteomes" id="UP000295604"/>
    </source>
</evidence>
<keyword evidence="2" id="KW-1185">Reference proteome</keyword>
<sequence length="364" mass="40506">MAPLSSELMTVSREARHAAEQFYPVRLPCYIDRSLGNDGVELIETELPLNLSFDYFNVDGPSDLVPYLFKHVQECDPQGQGIQHLVLNGGEKVPCTAWLSPPYLVHFASSLGSSPSIAELGAAAISSYIKNIRSIWFTGCVIGGRAIDATTYISNKSNSFNYSLPLYPEFTFFDTPRRDPRPVHRDLSAVPTNDTKTLDRTWLADNLKYRTGIALQNLNAAAIDFRLMVASLPGSTLINIGMPRPRTQTREQASDCLHMEDFTWMQWLWSYHGWDSPNPDGLGGGFLPAGCFGTASGLRPRPPRFDGPEVLATVPRPALGFWLFPLDESKDENGPYHPGYMRSYDGLRNLSGHWPDLALAHLRS</sequence>
<gene>
    <name evidence="1" type="ORF">C8034_v004811</name>
</gene>
<dbReference type="EMBL" id="QAPF01000199">
    <property type="protein sequence ID" value="TEA13463.1"/>
    <property type="molecule type" value="Genomic_DNA"/>
</dbReference>
<evidence type="ECO:0000313" key="1">
    <source>
        <dbReference type="EMBL" id="TEA13463.1"/>
    </source>
</evidence>
<dbReference type="Proteomes" id="UP000295604">
    <property type="component" value="Unassembled WGS sequence"/>
</dbReference>
<proteinExistence type="predicted"/>
<comment type="caution">
    <text evidence="1">The sequence shown here is derived from an EMBL/GenBank/DDBJ whole genome shotgun (WGS) entry which is preliminary data.</text>
</comment>